<feature type="domain" description="Peptidoglycan beta-N-acetylmuramidase NamZ C-terminal" evidence="2">
    <location>
        <begin position="249"/>
        <end position="384"/>
    </location>
</feature>
<dbReference type="GO" id="GO:0033922">
    <property type="term" value="F:peptidoglycan beta-N-acetylmuramidase activity"/>
    <property type="evidence" value="ECO:0007669"/>
    <property type="project" value="InterPro"/>
</dbReference>
<accession>A0A0L8AKT8</accession>
<protein>
    <recommendedName>
        <fullName evidence="5">DUF1343 domain-containing protein</fullName>
    </recommendedName>
</protein>
<evidence type="ECO:0000259" key="2">
    <source>
        <dbReference type="Pfam" id="PF20732"/>
    </source>
</evidence>
<dbReference type="Gene3D" id="3.90.1150.140">
    <property type="match status" value="1"/>
</dbReference>
<dbReference type="EMBL" id="JSVA01000010">
    <property type="protein sequence ID" value="KOF02790.1"/>
    <property type="molecule type" value="Genomic_DNA"/>
</dbReference>
<dbReference type="PANTHER" id="PTHR42915:SF1">
    <property type="entry name" value="PEPTIDOGLYCAN BETA-N-ACETYLMURAMIDASE NAMZ"/>
    <property type="match status" value="1"/>
</dbReference>
<gene>
    <name evidence="3" type="ORF">OB69_10855</name>
</gene>
<organism evidence="3 4">
    <name type="scientific">Roseivirga seohaensis subsp. aquiponti</name>
    <dbReference type="NCBI Taxonomy" id="1566026"/>
    <lineage>
        <taxon>Bacteria</taxon>
        <taxon>Pseudomonadati</taxon>
        <taxon>Bacteroidota</taxon>
        <taxon>Cytophagia</taxon>
        <taxon>Cytophagales</taxon>
        <taxon>Roseivirgaceae</taxon>
        <taxon>Roseivirga</taxon>
    </lineage>
</organism>
<dbReference type="Proteomes" id="UP000036908">
    <property type="component" value="Unassembled WGS sequence"/>
</dbReference>
<dbReference type="InterPro" id="IPR048502">
    <property type="entry name" value="NamZ_N"/>
</dbReference>
<name>A0A0L8AKT8_9BACT</name>
<dbReference type="Pfam" id="PF07075">
    <property type="entry name" value="NamZ_N"/>
    <property type="match status" value="1"/>
</dbReference>
<evidence type="ECO:0008006" key="5">
    <source>
        <dbReference type="Google" id="ProtNLM"/>
    </source>
</evidence>
<evidence type="ECO:0000313" key="3">
    <source>
        <dbReference type="EMBL" id="KOF02790.1"/>
    </source>
</evidence>
<dbReference type="AlphaFoldDB" id="A0A0L8AKT8"/>
<dbReference type="PIRSF" id="PIRSF016719">
    <property type="entry name" value="UCP016719"/>
    <property type="match status" value="1"/>
</dbReference>
<proteinExistence type="predicted"/>
<dbReference type="Gene3D" id="3.40.50.12170">
    <property type="entry name" value="Uncharacterised protein PF07075, DUF1343"/>
    <property type="match status" value="1"/>
</dbReference>
<dbReference type="RefSeq" id="WP_053223743.1">
    <property type="nucleotide sequence ID" value="NZ_JSVA01000010.1"/>
</dbReference>
<reference evidence="4" key="1">
    <citation type="submission" date="2014-11" db="EMBL/GenBank/DDBJ databases">
        <title>Genome sequencing of Roseivirga sp. D-25.</title>
        <authorList>
            <person name="Selvaratnam C."/>
            <person name="Thevarajoo S."/>
            <person name="Goh K.M."/>
            <person name="Eee R."/>
            <person name="Chan K.-G."/>
            <person name="Chong C.S."/>
        </authorList>
    </citation>
    <scope>NUCLEOTIDE SEQUENCE [LARGE SCALE GENOMIC DNA]</scope>
    <source>
        <strain evidence="4">D-25</strain>
    </source>
</reference>
<feature type="domain" description="Peptidoglycan beta-N-acetylmuramidase NamZ N-terminal" evidence="1">
    <location>
        <begin position="46"/>
        <end position="244"/>
    </location>
</feature>
<keyword evidence="4" id="KW-1185">Reference proteome</keyword>
<dbReference type="Pfam" id="PF20732">
    <property type="entry name" value="NamZ_C"/>
    <property type="match status" value="1"/>
</dbReference>
<comment type="caution">
    <text evidence="3">The sequence shown here is derived from an EMBL/GenBank/DDBJ whole genome shotgun (WGS) entry which is preliminary data.</text>
</comment>
<evidence type="ECO:0000259" key="1">
    <source>
        <dbReference type="Pfam" id="PF07075"/>
    </source>
</evidence>
<sequence>MNRLLFALFILITCFGCQSQTEQKEALQVGAERMQEYLPLLEGKRVALVVNQTSMVGQTHLVDTLSSLGVDIKKVMAPEHGFRGEAPDGEKINDSKDEKTGIPIVSIYGSNKKPTPEMLEDVDVLIFDIQDVGVRFYTFISTMHYIMEAAAENNKQVIVLDRPNPNGMYIDGPVKEDSVNSFVGMHPIPVVHGLTVGELAQMINGEGWLENGVKADLTVIKMKGWDHNATYSLPVKPSPNLPTDNAIALYPSFGFFEGTVVSVGRGTDFPFEVIGHPDFSLGSYTFTPQPNEGSKYPPLEGKECFGQSFSGVDQPHELTLRYLITYYKALKDKTEFFKDYLTLLAGTAELQKQIEAGMTEEEIKATWQGDLNAYKAKRKQYLLYRDFE</sequence>
<dbReference type="PATRIC" id="fig|1566026.4.peg.456"/>
<dbReference type="InterPro" id="IPR048503">
    <property type="entry name" value="NamZ_C"/>
</dbReference>
<dbReference type="PANTHER" id="PTHR42915">
    <property type="entry name" value="HYPOTHETICAL 460 KDA PROTEIN IN FEUA-SIGW INTERGENIC REGION [PRECURSOR]"/>
    <property type="match status" value="1"/>
</dbReference>
<evidence type="ECO:0000313" key="4">
    <source>
        <dbReference type="Proteomes" id="UP000036908"/>
    </source>
</evidence>
<dbReference type="InterPro" id="IPR008302">
    <property type="entry name" value="NamZ"/>
</dbReference>
<dbReference type="OrthoDB" id="9801061at2"/>